<keyword evidence="4 5" id="KW-0012">Acyltransferase</keyword>
<dbReference type="CDD" id="cd03349">
    <property type="entry name" value="LbH_XAT"/>
    <property type="match status" value="1"/>
</dbReference>
<name>A0ABT8RJ26_9BACT</name>
<dbReference type="GO" id="GO:0016746">
    <property type="term" value="F:acyltransferase activity"/>
    <property type="evidence" value="ECO:0007669"/>
    <property type="project" value="UniProtKB-KW"/>
</dbReference>
<evidence type="ECO:0000256" key="3">
    <source>
        <dbReference type="ARBA" id="ARBA00022737"/>
    </source>
</evidence>
<dbReference type="InterPro" id="IPR018357">
    <property type="entry name" value="Hexapep_transf_CS"/>
</dbReference>
<reference evidence="5" key="1">
    <citation type="submission" date="2023-07" db="EMBL/GenBank/DDBJ databases">
        <title>The genome sequence of Rhodocytophaga aerolata KACC 12507.</title>
        <authorList>
            <person name="Zhang X."/>
        </authorList>
    </citation>
    <scope>NUCLEOTIDE SEQUENCE</scope>
    <source>
        <strain evidence="5">KACC 12507</strain>
    </source>
</reference>
<protein>
    <submittedName>
        <fullName evidence="5">CatB-related O-acetyltransferase</fullName>
        <ecNumber evidence="5">2.3.1.-</ecNumber>
    </submittedName>
</protein>
<proteinExistence type="inferred from homology"/>
<dbReference type="InterPro" id="IPR001451">
    <property type="entry name" value="Hexapep"/>
</dbReference>
<dbReference type="PROSITE" id="PS00101">
    <property type="entry name" value="HEXAPEP_TRANSFERASES"/>
    <property type="match status" value="1"/>
</dbReference>
<dbReference type="SUPFAM" id="SSF51161">
    <property type="entry name" value="Trimeric LpxA-like enzymes"/>
    <property type="match status" value="1"/>
</dbReference>
<accession>A0ABT8RJ26</accession>
<dbReference type="PANTHER" id="PTHR43300:SF11">
    <property type="entry name" value="ACETYLTRANSFERASE RV3034C-RELATED"/>
    <property type="match status" value="1"/>
</dbReference>
<evidence type="ECO:0000256" key="1">
    <source>
        <dbReference type="ARBA" id="ARBA00007274"/>
    </source>
</evidence>
<gene>
    <name evidence="5" type="ORF">Q0590_33375</name>
</gene>
<dbReference type="PANTHER" id="PTHR43300">
    <property type="entry name" value="ACETYLTRANSFERASE"/>
    <property type="match status" value="1"/>
</dbReference>
<dbReference type="InterPro" id="IPR050179">
    <property type="entry name" value="Trans_hexapeptide_repeat"/>
</dbReference>
<keyword evidence="3" id="KW-0677">Repeat</keyword>
<dbReference type="EC" id="2.3.1.-" evidence="5"/>
<keyword evidence="2 5" id="KW-0808">Transferase</keyword>
<dbReference type="EMBL" id="JAUKPO010000047">
    <property type="protein sequence ID" value="MDO1451213.1"/>
    <property type="molecule type" value="Genomic_DNA"/>
</dbReference>
<dbReference type="Pfam" id="PF14602">
    <property type="entry name" value="Hexapep_2"/>
    <property type="match status" value="1"/>
</dbReference>
<evidence type="ECO:0000256" key="4">
    <source>
        <dbReference type="ARBA" id="ARBA00023315"/>
    </source>
</evidence>
<dbReference type="Proteomes" id="UP001168528">
    <property type="component" value="Unassembled WGS sequence"/>
</dbReference>
<evidence type="ECO:0000313" key="5">
    <source>
        <dbReference type="EMBL" id="MDO1451213.1"/>
    </source>
</evidence>
<dbReference type="Gene3D" id="2.160.10.10">
    <property type="entry name" value="Hexapeptide repeat proteins"/>
    <property type="match status" value="1"/>
</dbReference>
<comment type="similarity">
    <text evidence="1">Belongs to the transferase hexapeptide repeat family.</text>
</comment>
<dbReference type="InterPro" id="IPR011004">
    <property type="entry name" value="Trimer_LpxA-like_sf"/>
</dbReference>
<dbReference type="RefSeq" id="WP_302042013.1">
    <property type="nucleotide sequence ID" value="NZ_JAUKPO010000047.1"/>
</dbReference>
<evidence type="ECO:0000256" key="2">
    <source>
        <dbReference type="ARBA" id="ARBA00022679"/>
    </source>
</evidence>
<sequence length="227" mass="25909">MIKLLLKNNFTYWLKWIFNTYRVKNKFPTAKIGFMAKVYGNSLLGHKSKIENYVIVKNTTLGDFSYIGPDSRFNYATIGKFCSIGPGVYAGLGIHPTNTFVSSSTFFYTSDKQAKDRPYFEEYRQTIIGNDVWIGSRAILIDGIKVGDGAVIGAGAVVTKDVPPYAVVGGIPAKIIKYRFEPEEREFLLTDQWWNKDIKWIEKNIFLFSDIKQYMQNNSIPIKNIQP</sequence>
<organism evidence="5 6">
    <name type="scientific">Rhodocytophaga aerolata</name>
    <dbReference type="NCBI Taxonomy" id="455078"/>
    <lineage>
        <taxon>Bacteria</taxon>
        <taxon>Pseudomonadati</taxon>
        <taxon>Bacteroidota</taxon>
        <taxon>Cytophagia</taxon>
        <taxon>Cytophagales</taxon>
        <taxon>Rhodocytophagaceae</taxon>
        <taxon>Rhodocytophaga</taxon>
    </lineage>
</organism>
<evidence type="ECO:0000313" key="6">
    <source>
        <dbReference type="Proteomes" id="UP001168528"/>
    </source>
</evidence>
<comment type="caution">
    <text evidence="5">The sequence shown here is derived from an EMBL/GenBank/DDBJ whole genome shotgun (WGS) entry which is preliminary data.</text>
</comment>
<keyword evidence="6" id="KW-1185">Reference proteome</keyword>